<evidence type="ECO:0000256" key="2">
    <source>
        <dbReference type="ARBA" id="ARBA00022980"/>
    </source>
</evidence>
<dbReference type="GO" id="GO:1990904">
    <property type="term" value="C:ribonucleoprotein complex"/>
    <property type="evidence" value="ECO:0007669"/>
    <property type="project" value="UniProtKB-KW"/>
</dbReference>
<sequence length="181" mass="20340">MTVRTKHLKQQKVEKVSDIKERIASSNVIILTDYQGMTVKQLTELRKKLYQNDAEFTVVKNRYFIKALPEKLSSLEAKLKGTIATLFGSKDLISPVKTLMDFIGENEKPKIIAGVVEDEICDDNKIKTLSKLPGKKELLSKVVGGLKSPLYNVVSVMQGPIRKLVYAMDDLRKKKSEGGEK</sequence>
<dbReference type="GO" id="GO:0070180">
    <property type="term" value="F:large ribosomal subunit rRNA binding"/>
    <property type="evidence" value="ECO:0007669"/>
    <property type="project" value="UniProtKB-UniRule"/>
</dbReference>
<evidence type="ECO:0000256" key="1">
    <source>
        <dbReference type="ARBA" id="ARBA00008889"/>
    </source>
</evidence>
<dbReference type="AlphaFoldDB" id="A0A1F4S534"/>
<accession>A0A1F4S534</accession>
<dbReference type="Pfam" id="PF00466">
    <property type="entry name" value="Ribosomal_L10"/>
    <property type="match status" value="1"/>
</dbReference>
<organism evidence="6 7">
    <name type="scientific">candidate division WOR-1 bacterium RIFOXYB2_FULL_36_35</name>
    <dbReference type="NCBI Taxonomy" id="1802578"/>
    <lineage>
        <taxon>Bacteria</taxon>
        <taxon>Bacillati</taxon>
        <taxon>Saganbacteria</taxon>
    </lineage>
</organism>
<name>A0A1F4S534_UNCSA</name>
<dbReference type="GO" id="GO:0006412">
    <property type="term" value="P:translation"/>
    <property type="evidence" value="ECO:0007669"/>
    <property type="project" value="UniProtKB-UniRule"/>
</dbReference>
<keyword evidence="3 5" id="KW-0687">Ribonucleoprotein</keyword>
<dbReference type="SUPFAM" id="SSF160369">
    <property type="entry name" value="Ribosomal protein L10-like"/>
    <property type="match status" value="1"/>
</dbReference>
<evidence type="ECO:0000256" key="4">
    <source>
        <dbReference type="ARBA" id="ARBA00035202"/>
    </source>
</evidence>
<dbReference type="EMBL" id="MEUA01000019">
    <property type="protein sequence ID" value="OGC15538.1"/>
    <property type="molecule type" value="Genomic_DNA"/>
</dbReference>
<proteinExistence type="inferred from homology"/>
<dbReference type="PANTHER" id="PTHR11560">
    <property type="entry name" value="39S RIBOSOMAL PROTEIN L10, MITOCHONDRIAL"/>
    <property type="match status" value="1"/>
</dbReference>
<comment type="function">
    <text evidence="5">Forms part of the ribosomal stalk, playing a central role in the interaction of the ribosome with GTP-bound translation factors.</text>
</comment>
<comment type="subunit">
    <text evidence="5">Part of the ribosomal stalk of the 50S ribosomal subunit. The N-terminus interacts with L11 and the large rRNA to form the base of the stalk. The C-terminus forms an elongated spine to which L12 dimers bind in a sequential fashion forming a multimeric L10(L12)X complex.</text>
</comment>
<keyword evidence="5" id="KW-0699">rRNA-binding</keyword>
<dbReference type="NCBIfam" id="NF000955">
    <property type="entry name" value="PRK00099.1-1"/>
    <property type="match status" value="1"/>
</dbReference>
<comment type="caution">
    <text evidence="6">The sequence shown here is derived from an EMBL/GenBank/DDBJ whole genome shotgun (WGS) entry which is preliminary data.</text>
</comment>
<gene>
    <name evidence="5" type="primary">rplJ</name>
    <name evidence="6" type="ORF">A2290_04030</name>
</gene>
<dbReference type="InterPro" id="IPR047865">
    <property type="entry name" value="Ribosomal_uL10_bac_type"/>
</dbReference>
<protein>
    <recommendedName>
        <fullName evidence="4 5">Large ribosomal subunit protein uL10</fullName>
    </recommendedName>
</protein>
<dbReference type="CDD" id="cd05797">
    <property type="entry name" value="Ribosomal_L10"/>
    <property type="match status" value="1"/>
</dbReference>
<keyword evidence="2 5" id="KW-0689">Ribosomal protein</keyword>
<dbReference type="Gene3D" id="3.30.70.1730">
    <property type="match status" value="1"/>
</dbReference>
<reference evidence="6 7" key="1">
    <citation type="journal article" date="2016" name="Nat. Commun.">
        <title>Thousands of microbial genomes shed light on interconnected biogeochemical processes in an aquifer system.</title>
        <authorList>
            <person name="Anantharaman K."/>
            <person name="Brown C.T."/>
            <person name="Hug L.A."/>
            <person name="Sharon I."/>
            <person name="Castelle C.J."/>
            <person name="Probst A.J."/>
            <person name="Thomas B.C."/>
            <person name="Singh A."/>
            <person name="Wilkins M.J."/>
            <person name="Karaoz U."/>
            <person name="Brodie E.L."/>
            <person name="Williams K.H."/>
            <person name="Hubbard S.S."/>
            <person name="Banfield J.F."/>
        </authorList>
    </citation>
    <scope>NUCLEOTIDE SEQUENCE [LARGE SCALE GENOMIC DNA]</scope>
</reference>
<comment type="similarity">
    <text evidence="1 5">Belongs to the universal ribosomal protein uL10 family.</text>
</comment>
<evidence type="ECO:0000256" key="3">
    <source>
        <dbReference type="ARBA" id="ARBA00023274"/>
    </source>
</evidence>
<evidence type="ECO:0000313" key="6">
    <source>
        <dbReference type="EMBL" id="OGC15538.1"/>
    </source>
</evidence>
<dbReference type="InterPro" id="IPR043141">
    <property type="entry name" value="Ribosomal_uL10-like_sf"/>
</dbReference>
<keyword evidence="5" id="KW-0694">RNA-binding</keyword>
<dbReference type="HAMAP" id="MF_00362">
    <property type="entry name" value="Ribosomal_uL10"/>
    <property type="match status" value="1"/>
</dbReference>
<dbReference type="InterPro" id="IPR001790">
    <property type="entry name" value="Ribosomal_uL10"/>
</dbReference>
<dbReference type="InterPro" id="IPR022973">
    <property type="entry name" value="Ribosomal_uL10_bac"/>
</dbReference>
<dbReference type="Proteomes" id="UP000177905">
    <property type="component" value="Unassembled WGS sequence"/>
</dbReference>
<evidence type="ECO:0000313" key="7">
    <source>
        <dbReference type="Proteomes" id="UP000177905"/>
    </source>
</evidence>
<evidence type="ECO:0000256" key="5">
    <source>
        <dbReference type="HAMAP-Rule" id="MF_00362"/>
    </source>
</evidence>
<dbReference type="Gene3D" id="6.10.250.290">
    <property type="match status" value="1"/>
</dbReference>
<dbReference type="GO" id="GO:0005840">
    <property type="term" value="C:ribosome"/>
    <property type="evidence" value="ECO:0007669"/>
    <property type="project" value="UniProtKB-KW"/>
</dbReference>